<gene>
    <name evidence="1" type="ORF">SORBI_3004G160950</name>
</gene>
<dbReference type="Proteomes" id="UP000000768">
    <property type="component" value="Chromosome 4"/>
</dbReference>
<dbReference type="EMBL" id="CM000763">
    <property type="protein sequence ID" value="OQU85027.1"/>
    <property type="molecule type" value="Genomic_DNA"/>
</dbReference>
<dbReference type="eggNOG" id="KOG1100">
    <property type="taxonomic scope" value="Eukaryota"/>
</dbReference>
<organism evidence="1 2">
    <name type="scientific">Sorghum bicolor</name>
    <name type="common">Sorghum</name>
    <name type="synonym">Sorghum vulgare</name>
    <dbReference type="NCBI Taxonomy" id="4558"/>
    <lineage>
        <taxon>Eukaryota</taxon>
        <taxon>Viridiplantae</taxon>
        <taxon>Streptophyta</taxon>
        <taxon>Embryophyta</taxon>
        <taxon>Tracheophyta</taxon>
        <taxon>Spermatophyta</taxon>
        <taxon>Magnoliopsida</taxon>
        <taxon>Liliopsida</taxon>
        <taxon>Poales</taxon>
        <taxon>Poaceae</taxon>
        <taxon>PACMAD clade</taxon>
        <taxon>Panicoideae</taxon>
        <taxon>Andropogonodae</taxon>
        <taxon>Andropogoneae</taxon>
        <taxon>Sorghinae</taxon>
        <taxon>Sorghum</taxon>
    </lineage>
</organism>
<sequence length="214" mass="22908">MAVHAQYHAFPHDLDHRAITSSPALDNDATTASAFLVADPATAAGGRNTVLSDLTCDGDNNDTGCLRKRKRARVTMDLQGQRALLPPTPVPVPGPQALALAPTGDVQSRALCGSAFASTSGAAPVSQGLLSHLYRHSVEIDLLLLLRIEVHRPVLPFYRGNGCRSMLLVPRSHKPFSWLLHARRLSGCGRGSRTRGAGTPAPCCRRWNAPRRGA</sequence>
<dbReference type="InParanoid" id="A0A1Z5RMX0"/>
<keyword evidence="2" id="KW-1185">Reference proteome</keyword>
<accession>A0A1Z5RMX0</accession>
<evidence type="ECO:0000313" key="1">
    <source>
        <dbReference type="EMBL" id="OQU85027.1"/>
    </source>
</evidence>
<evidence type="ECO:0000313" key="2">
    <source>
        <dbReference type="Proteomes" id="UP000000768"/>
    </source>
</evidence>
<name>A0A1Z5RMX0_SORBI</name>
<reference evidence="1 2" key="1">
    <citation type="journal article" date="2009" name="Nature">
        <title>The Sorghum bicolor genome and the diversification of grasses.</title>
        <authorList>
            <person name="Paterson A.H."/>
            <person name="Bowers J.E."/>
            <person name="Bruggmann R."/>
            <person name="Dubchak I."/>
            <person name="Grimwood J."/>
            <person name="Gundlach H."/>
            <person name="Haberer G."/>
            <person name="Hellsten U."/>
            <person name="Mitros T."/>
            <person name="Poliakov A."/>
            <person name="Schmutz J."/>
            <person name="Spannagl M."/>
            <person name="Tang H."/>
            <person name="Wang X."/>
            <person name="Wicker T."/>
            <person name="Bharti A.K."/>
            <person name="Chapman J."/>
            <person name="Feltus F.A."/>
            <person name="Gowik U."/>
            <person name="Grigoriev I.V."/>
            <person name="Lyons E."/>
            <person name="Maher C.A."/>
            <person name="Martis M."/>
            <person name="Narechania A."/>
            <person name="Otillar R.P."/>
            <person name="Penning B.W."/>
            <person name="Salamov A.A."/>
            <person name="Wang Y."/>
            <person name="Zhang L."/>
            <person name="Carpita N.C."/>
            <person name="Freeling M."/>
            <person name="Gingle A.R."/>
            <person name="Hash C.T."/>
            <person name="Keller B."/>
            <person name="Klein P."/>
            <person name="Kresovich S."/>
            <person name="McCann M.C."/>
            <person name="Ming R."/>
            <person name="Peterson D.G."/>
            <person name="Mehboob-ur-Rahman"/>
            <person name="Ware D."/>
            <person name="Westhoff P."/>
            <person name="Mayer K.F."/>
            <person name="Messing J."/>
            <person name="Rokhsar D.S."/>
        </authorList>
    </citation>
    <scope>NUCLEOTIDE SEQUENCE [LARGE SCALE GENOMIC DNA]</scope>
    <source>
        <strain evidence="2">cv. BTx623</strain>
    </source>
</reference>
<dbReference type="Gramene" id="OQU85027">
    <property type="protein sequence ID" value="OQU85027"/>
    <property type="gene ID" value="SORBI_3004G160950"/>
</dbReference>
<proteinExistence type="predicted"/>
<dbReference type="AlphaFoldDB" id="A0A1Z5RMX0"/>
<reference evidence="2" key="2">
    <citation type="journal article" date="2018" name="Plant J.">
        <title>The Sorghum bicolor reference genome: improved assembly, gene annotations, a transcriptome atlas, and signatures of genome organization.</title>
        <authorList>
            <person name="McCormick R.F."/>
            <person name="Truong S.K."/>
            <person name="Sreedasyam A."/>
            <person name="Jenkins J."/>
            <person name="Shu S."/>
            <person name="Sims D."/>
            <person name="Kennedy M."/>
            <person name="Amirebrahimi M."/>
            <person name="Weers B.D."/>
            <person name="McKinley B."/>
            <person name="Mattison A."/>
            <person name="Morishige D.T."/>
            <person name="Grimwood J."/>
            <person name="Schmutz J."/>
            <person name="Mullet J.E."/>
        </authorList>
    </citation>
    <scope>NUCLEOTIDE SEQUENCE [LARGE SCALE GENOMIC DNA]</scope>
    <source>
        <strain evidence="2">cv. BTx623</strain>
    </source>
</reference>
<protein>
    <submittedName>
        <fullName evidence="1">Uncharacterized protein</fullName>
    </submittedName>
</protein>